<evidence type="ECO:0000256" key="4">
    <source>
        <dbReference type="ARBA" id="ARBA00022723"/>
    </source>
</evidence>
<sequence length="278" mass="30961">MLIVNEQKFKTLEQEFRADGLAKIHILADFDKTLTQAMVNGQEVPSVISILRDGRYLTPDYAKKAHALYNKYHPREKDPNLSVAAKKKLMAQWWQAHFALLLKSGLNRKDVKRVVQSPQLQLRAGFAALADFLQTNKIPLVIISSGGLGEESISLKLKQAGRLTSNIHIISNAFLWNKDGRAVGVRQPIVHGANKDETLVRDFPAIFAAVKDRQNVILLGDSLGDIGMAEGFAYDSLLKIALLAKEDQGGIDAYKNIYDVLILNDGSLDFVTHFLRKI</sequence>
<evidence type="ECO:0000256" key="6">
    <source>
        <dbReference type="ARBA" id="ARBA00022801"/>
    </source>
</evidence>
<dbReference type="Proteomes" id="UP000231086">
    <property type="component" value="Unassembled WGS sequence"/>
</dbReference>
<keyword evidence="4" id="KW-0479">Metal-binding</keyword>
<keyword evidence="8" id="KW-0546">Nucleotide metabolism</keyword>
<evidence type="ECO:0000313" key="10">
    <source>
        <dbReference type="Proteomes" id="UP000231086"/>
    </source>
</evidence>
<evidence type="ECO:0000256" key="2">
    <source>
        <dbReference type="ARBA" id="ARBA00008389"/>
    </source>
</evidence>
<dbReference type="FunFam" id="1.10.150.340:FF:000001">
    <property type="entry name" value="Cytosolic 5-nucleotidase 3-like"/>
    <property type="match status" value="1"/>
</dbReference>
<dbReference type="GO" id="GO:0000287">
    <property type="term" value="F:magnesium ion binding"/>
    <property type="evidence" value="ECO:0007669"/>
    <property type="project" value="InterPro"/>
</dbReference>
<comment type="caution">
    <text evidence="9">The sequence shown here is derived from an EMBL/GenBank/DDBJ whole genome shotgun (WGS) entry which is preliminary data.</text>
</comment>
<evidence type="ECO:0000256" key="7">
    <source>
        <dbReference type="ARBA" id="ARBA00022842"/>
    </source>
</evidence>
<dbReference type="SUPFAM" id="SSF56784">
    <property type="entry name" value="HAD-like"/>
    <property type="match status" value="1"/>
</dbReference>
<gene>
    <name evidence="9" type="ORF">COU85_00175</name>
</gene>
<dbReference type="InterPro" id="IPR036412">
    <property type="entry name" value="HAD-like_sf"/>
</dbReference>
<keyword evidence="7" id="KW-0460">Magnesium</keyword>
<dbReference type="InterPro" id="IPR023214">
    <property type="entry name" value="HAD_sf"/>
</dbReference>
<reference evidence="10" key="1">
    <citation type="submission" date="2017-09" db="EMBL/GenBank/DDBJ databases">
        <title>Depth-based differentiation of microbial function through sediment-hosted aquifers and enrichment of novel symbionts in the deep terrestrial subsurface.</title>
        <authorList>
            <person name="Probst A.J."/>
            <person name="Ladd B."/>
            <person name="Jarett J.K."/>
            <person name="Geller-Mcgrath D.E."/>
            <person name="Sieber C.M.K."/>
            <person name="Emerson J.B."/>
            <person name="Anantharaman K."/>
            <person name="Thomas B.C."/>
            <person name="Malmstrom R."/>
            <person name="Stieglmeier M."/>
            <person name="Klingl A."/>
            <person name="Woyke T."/>
            <person name="Ryan C.M."/>
            <person name="Banfield J.F."/>
        </authorList>
    </citation>
    <scope>NUCLEOTIDE SEQUENCE [LARGE SCALE GENOMIC DNA]</scope>
</reference>
<evidence type="ECO:0000256" key="3">
    <source>
        <dbReference type="ARBA" id="ARBA00012643"/>
    </source>
</evidence>
<dbReference type="EMBL" id="PFEA01000004">
    <property type="protein sequence ID" value="PJE60089.1"/>
    <property type="molecule type" value="Genomic_DNA"/>
</dbReference>
<evidence type="ECO:0000313" key="9">
    <source>
        <dbReference type="EMBL" id="PJE60089.1"/>
    </source>
</evidence>
<dbReference type="EC" id="3.1.3.5" evidence="3"/>
<dbReference type="SFLD" id="SFLDS00003">
    <property type="entry name" value="Haloacid_Dehalogenase"/>
    <property type="match status" value="1"/>
</dbReference>
<accession>A0A2M8KJI8</accession>
<evidence type="ECO:0000256" key="8">
    <source>
        <dbReference type="ARBA" id="ARBA00023080"/>
    </source>
</evidence>
<dbReference type="GO" id="GO:0008253">
    <property type="term" value="F:5'-nucleotidase activity"/>
    <property type="evidence" value="ECO:0007669"/>
    <property type="project" value="UniProtKB-EC"/>
</dbReference>
<comment type="catalytic activity">
    <reaction evidence="1">
        <text>a ribonucleoside 5'-phosphate + H2O = a ribonucleoside + phosphate</text>
        <dbReference type="Rhea" id="RHEA:12484"/>
        <dbReference type="ChEBI" id="CHEBI:15377"/>
        <dbReference type="ChEBI" id="CHEBI:18254"/>
        <dbReference type="ChEBI" id="CHEBI:43474"/>
        <dbReference type="ChEBI" id="CHEBI:58043"/>
        <dbReference type="EC" id="3.1.3.5"/>
    </reaction>
</comment>
<evidence type="ECO:0000256" key="1">
    <source>
        <dbReference type="ARBA" id="ARBA00000815"/>
    </source>
</evidence>
<dbReference type="SFLD" id="SFLDG01128">
    <property type="entry name" value="C1.4:_5'-Nucleotidase_Like"/>
    <property type="match status" value="1"/>
</dbReference>
<dbReference type="GO" id="GO:0005737">
    <property type="term" value="C:cytoplasm"/>
    <property type="evidence" value="ECO:0007669"/>
    <property type="project" value="InterPro"/>
</dbReference>
<dbReference type="GO" id="GO:0000166">
    <property type="term" value="F:nucleotide binding"/>
    <property type="evidence" value="ECO:0007669"/>
    <property type="project" value="UniProtKB-KW"/>
</dbReference>
<dbReference type="AlphaFoldDB" id="A0A2M8KJI8"/>
<dbReference type="PANTHER" id="PTHR13045:SF0">
    <property type="entry name" value="7-METHYLGUANOSINE PHOSPHATE-SPECIFIC 5'-NUCLEOTIDASE"/>
    <property type="match status" value="1"/>
</dbReference>
<dbReference type="GO" id="GO:0009117">
    <property type="term" value="P:nucleotide metabolic process"/>
    <property type="evidence" value="ECO:0007669"/>
    <property type="project" value="UniProtKB-KW"/>
</dbReference>
<protein>
    <recommendedName>
        <fullName evidence="3">5'-nucleotidase</fullName>
        <ecNumber evidence="3">3.1.3.5</ecNumber>
    </recommendedName>
</protein>
<dbReference type="PANTHER" id="PTHR13045">
    <property type="entry name" value="5'-NUCLEOTIDASE"/>
    <property type="match status" value="1"/>
</dbReference>
<organism evidence="9 10">
    <name type="scientific">Candidatus Portnoybacteria bacterium CG10_big_fil_rev_8_21_14_0_10_44_7</name>
    <dbReference type="NCBI Taxonomy" id="1974816"/>
    <lineage>
        <taxon>Bacteria</taxon>
        <taxon>Candidatus Portnoyibacteriota</taxon>
    </lineage>
</organism>
<dbReference type="Pfam" id="PF05822">
    <property type="entry name" value="UMPH-1"/>
    <property type="match status" value="1"/>
</dbReference>
<keyword evidence="5" id="KW-0547">Nucleotide-binding</keyword>
<comment type="similarity">
    <text evidence="2">Belongs to the pyrimidine 5'-nucleotidase family.</text>
</comment>
<proteinExistence type="inferred from homology"/>
<dbReference type="Gene3D" id="1.10.150.340">
    <property type="entry name" value="Pyrimidine 5'-nucleotidase (UMPH-1), N-terminal domain"/>
    <property type="match status" value="1"/>
</dbReference>
<evidence type="ECO:0000256" key="5">
    <source>
        <dbReference type="ARBA" id="ARBA00022741"/>
    </source>
</evidence>
<name>A0A2M8KJI8_9BACT</name>
<dbReference type="InterPro" id="IPR006434">
    <property type="entry name" value="Pyrimidine_nucleotidase_eu"/>
</dbReference>
<dbReference type="Gene3D" id="3.40.50.1000">
    <property type="entry name" value="HAD superfamily/HAD-like"/>
    <property type="match status" value="1"/>
</dbReference>
<keyword evidence="6" id="KW-0378">Hydrolase</keyword>